<evidence type="ECO:0000256" key="2">
    <source>
        <dbReference type="ARBA" id="ARBA00023002"/>
    </source>
</evidence>
<dbReference type="Pfam" id="PF01408">
    <property type="entry name" value="GFO_IDH_MocA"/>
    <property type="match status" value="1"/>
</dbReference>
<dbReference type="Pfam" id="PF22725">
    <property type="entry name" value="GFO_IDH_MocA_C3"/>
    <property type="match status" value="1"/>
</dbReference>
<dbReference type="Proteomes" id="UP001448614">
    <property type="component" value="Unassembled WGS sequence"/>
</dbReference>
<dbReference type="Gene3D" id="3.40.50.720">
    <property type="entry name" value="NAD(P)-binding Rossmann-like Domain"/>
    <property type="match status" value="1"/>
</dbReference>
<dbReference type="EMBL" id="JBBMFV010000004">
    <property type="protein sequence ID" value="MEO3943329.1"/>
    <property type="molecule type" value="Genomic_DNA"/>
</dbReference>
<dbReference type="PANTHER" id="PTHR22604">
    <property type="entry name" value="OXIDOREDUCTASES"/>
    <property type="match status" value="1"/>
</dbReference>
<reference evidence="6 7" key="1">
    <citation type="journal article" date="2024" name="Appl. Microbiol. Biotechnol.">
        <title>Biosynthetic gene clusters with biotechnological applications in novel Antarctic isolates from Actinomycetota.</title>
        <authorList>
            <person name="Bruna P."/>
            <person name="Nunez-Montero K."/>
            <person name="Contreras M.J."/>
            <person name="Leal K."/>
            <person name="Garcia M."/>
            <person name="Abanto M."/>
            <person name="Barrientos L."/>
        </authorList>
    </citation>
    <scope>NUCLEOTIDE SEQUENCE [LARGE SCALE GENOMIC DNA]</scope>
    <source>
        <strain evidence="6 7">Se16.17</strain>
    </source>
</reference>
<proteinExistence type="inferred from homology"/>
<name>A0ABV0GXU0_PAENI</name>
<evidence type="ECO:0000259" key="4">
    <source>
        <dbReference type="Pfam" id="PF01408"/>
    </source>
</evidence>
<dbReference type="InterPro" id="IPR036291">
    <property type="entry name" value="NAD(P)-bd_dom_sf"/>
</dbReference>
<dbReference type="InterPro" id="IPR050984">
    <property type="entry name" value="Gfo/Idh/MocA_domain"/>
</dbReference>
<comment type="similarity">
    <text evidence="1">Belongs to the Gfo/Idh/MocA family.</text>
</comment>
<dbReference type="InterPro" id="IPR000683">
    <property type="entry name" value="Gfo/Idh/MocA-like_OxRdtase_N"/>
</dbReference>
<evidence type="ECO:0000256" key="3">
    <source>
        <dbReference type="ARBA" id="ARBA00023027"/>
    </source>
</evidence>
<accession>A0ABV0GXU0</accession>
<gene>
    <name evidence="6" type="ORF">V3C41_19835</name>
</gene>
<evidence type="ECO:0000313" key="6">
    <source>
        <dbReference type="EMBL" id="MEO3943329.1"/>
    </source>
</evidence>
<dbReference type="Gene3D" id="3.30.360.10">
    <property type="entry name" value="Dihydrodipicolinate Reductase, domain 2"/>
    <property type="match status" value="1"/>
</dbReference>
<feature type="domain" description="GFO/IDH/MocA-like oxidoreductase" evidence="5">
    <location>
        <begin position="143"/>
        <end position="257"/>
    </location>
</feature>
<organism evidence="6 7">
    <name type="scientific">Paenarthrobacter nicotinovorans</name>
    <name type="common">Arthrobacter nicotinovorans</name>
    <dbReference type="NCBI Taxonomy" id="29320"/>
    <lineage>
        <taxon>Bacteria</taxon>
        <taxon>Bacillati</taxon>
        <taxon>Actinomycetota</taxon>
        <taxon>Actinomycetes</taxon>
        <taxon>Micrococcales</taxon>
        <taxon>Micrococcaceae</taxon>
        <taxon>Paenarthrobacter</taxon>
    </lineage>
</organism>
<dbReference type="PANTHER" id="PTHR22604:SF105">
    <property type="entry name" value="TRANS-1,2-DIHYDROBENZENE-1,2-DIOL DEHYDROGENASE"/>
    <property type="match status" value="1"/>
</dbReference>
<dbReference type="SUPFAM" id="SSF51735">
    <property type="entry name" value="NAD(P)-binding Rossmann-fold domains"/>
    <property type="match status" value="1"/>
</dbReference>
<dbReference type="SUPFAM" id="SSF55347">
    <property type="entry name" value="Glyceraldehyde-3-phosphate dehydrogenase-like, C-terminal domain"/>
    <property type="match status" value="1"/>
</dbReference>
<sequence length="336" mass="36389">MTNGPVDEARRPQAPLRWAVAGAGTISRSIVPDLQLLPGNHVEMIFSRNPAKAAGFAEDFGLDRWTDDFDSLVMDPEVDVVYLATPFATHAALARQALNAGKHVVVEKPMALNADEVQDLFALAESQGLFLMEAMWMKFNPAFQHLFELLRTGIIGQPSSIRAGFGFPLIADGGSRWDIERSGGTLLDQGIYPVTLAHSIFGEPTSITANGRLRADGLDFAEHFTLDFAGGQFAQCASSMTEFVDPSASISGAKGWITIPGMFWTSTTLQIHAGSWEKMFAPEPIDHAREGNGYVPMLRAAGEAIRAGDTQHPVHPAKDTIAVFRTLDTIASQLSH</sequence>
<keyword evidence="3" id="KW-0520">NAD</keyword>
<keyword evidence="7" id="KW-1185">Reference proteome</keyword>
<dbReference type="InterPro" id="IPR055170">
    <property type="entry name" value="GFO_IDH_MocA-like_dom"/>
</dbReference>
<evidence type="ECO:0000256" key="1">
    <source>
        <dbReference type="ARBA" id="ARBA00010928"/>
    </source>
</evidence>
<dbReference type="RefSeq" id="WP_081733265.1">
    <property type="nucleotide sequence ID" value="NZ_JBBMFV010000004.1"/>
</dbReference>
<comment type="caution">
    <text evidence="6">The sequence shown here is derived from an EMBL/GenBank/DDBJ whole genome shotgun (WGS) entry which is preliminary data.</text>
</comment>
<evidence type="ECO:0000259" key="5">
    <source>
        <dbReference type="Pfam" id="PF22725"/>
    </source>
</evidence>
<evidence type="ECO:0000313" key="7">
    <source>
        <dbReference type="Proteomes" id="UP001448614"/>
    </source>
</evidence>
<feature type="domain" description="Gfo/Idh/MocA-like oxidoreductase N-terminal" evidence="4">
    <location>
        <begin position="16"/>
        <end position="132"/>
    </location>
</feature>
<protein>
    <submittedName>
        <fullName evidence="6">Gfo/Idh/MocA family oxidoreductase</fullName>
    </submittedName>
</protein>
<keyword evidence="2" id="KW-0560">Oxidoreductase</keyword>